<organism evidence="2 3">
    <name type="scientific">Actinocorallia libanotica</name>
    <dbReference type="NCBI Taxonomy" id="46162"/>
    <lineage>
        <taxon>Bacteria</taxon>
        <taxon>Bacillati</taxon>
        <taxon>Actinomycetota</taxon>
        <taxon>Actinomycetes</taxon>
        <taxon>Streptosporangiales</taxon>
        <taxon>Thermomonosporaceae</taxon>
        <taxon>Actinocorallia</taxon>
    </lineage>
</organism>
<keyword evidence="1" id="KW-0812">Transmembrane</keyword>
<dbReference type="EMBL" id="BAAAHH010000013">
    <property type="protein sequence ID" value="GAA0953614.1"/>
    <property type="molecule type" value="Genomic_DNA"/>
</dbReference>
<keyword evidence="3" id="KW-1185">Reference proteome</keyword>
<reference evidence="2 3" key="1">
    <citation type="journal article" date="2019" name="Int. J. Syst. Evol. Microbiol.">
        <title>The Global Catalogue of Microorganisms (GCM) 10K type strain sequencing project: providing services to taxonomists for standard genome sequencing and annotation.</title>
        <authorList>
            <consortium name="The Broad Institute Genomics Platform"/>
            <consortium name="The Broad Institute Genome Sequencing Center for Infectious Disease"/>
            <person name="Wu L."/>
            <person name="Ma J."/>
        </authorList>
    </citation>
    <scope>NUCLEOTIDE SEQUENCE [LARGE SCALE GENOMIC DNA]</scope>
    <source>
        <strain evidence="2 3">JCM 10696</strain>
    </source>
</reference>
<feature type="transmembrane region" description="Helical" evidence="1">
    <location>
        <begin position="21"/>
        <end position="42"/>
    </location>
</feature>
<evidence type="ECO:0000256" key="1">
    <source>
        <dbReference type="SAM" id="Phobius"/>
    </source>
</evidence>
<dbReference type="Proteomes" id="UP001500665">
    <property type="component" value="Unassembled WGS sequence"/>
</dbReference>
<dbReference type="RefSeq" id="WP_344241976.1">
    <property type="nucleotide sequence ID" value="NZ_BAAAHH010000013.1"/>
</dbReference>
<accession>A0ABN1R8X2</accession>
<evidence type="ECO:0000313" key="3">
    <source>
        <dbReference type="Proteomes" id="UP001500665"/>
    </source>
</evidence>
<proteinExistence type="predicted"/>
<keyword evidence="1" id="KW-0472">Membrane</keyword>
<sequence>MPTNVPRESRSSRIPRSLDRVEDRFILVTVLIVVAGSVLGAVRDWPPAAQLPLIFLALYAVLRNLLPLRGTREEVLRLHDELSAIRAGLDHQCTRFHRYENNAEFYGALREAVAKSAENRLDVWYLRQTPPTDFQQKEARLYFETVLSWARKNPSRIARRLICVNSPQMRRWALDHHSRTGRIPNYEAHVVEWDIRADLLSMAIIDEKIVFLAFSGGINQAIRGMSMEDTDAARYFSDYFNQHWSTSQRLSEWLAHNPPSE</sequence>
<feature type="transmembrane region" description="Helical" evidence="1">
    <location>
        <begin position="48"/>
        <end position="66"/>
    </location>
</feature>
<protein>
    <submittedName>
        <fullName evidence="2">Uncharacterized protein</fullName>
    </submittedName>
</protein>
<name>A0ABN1R8X2_9ACTN</name>
<evidence type="ECO:0000313" key="2">
    <source>
        <dbReference type="EMBL" id="GAA0953614.1"/>
    </source>
</evidence>
<keyword evidence="1" id="KW-1133">Transmembrane helix</keyword>
<gene>
    <name evidence="2" type="ORF">GCM10009550_35840</name>
</gene>
<comment type="caution">
    <text evidence="2">The sequence shown here is derived from an EMBL/GenBank/DDBJ whole genome shotgun (WGS) entry which is preliminary data.</text>
</comment>